<dbReference type="Pfam" id="PF00072">
    <property type="entry name" value="Response_reg"/>
    <property type="match status" value="1"/>
</dbReference>
<dbReference type="SUPFAM" id="SSF52172">
    <property type="entry name" value="CheY-like"/>
    <property type="match status" value="1"/>
</dbReference>
<keyword evidence="1" id="KW-0597">Phosphoprotein</keyword>
<dbReference type="InterPro" id="IPR011006">
    <property type="entry name" value="CheY-like_superfamily"/>
</dbReference>
<dbReference type="EMBL" id="BMXI01000007">
    <property type="protein sequence ID" value="GHC53140.1"/>
    <property type="molecule type" value="Genomic_DNA"/>
</dbReference>
<reference evidence="3" key="1">
    <citation type="journal article" date="2014" name="Int. J. Syst. Evol. Microbiol.">
        <title>Complete genome sequence of Corynebacterium casei LMG S-19264T (=DSM 44701T), isolated from a smear-ripened cheese.</title>
        <authorList>
            <consortium name="US DOE Joint Genome Institute (JGI-PGF)"/>
            <person name="Walter F."/>
            <person name="Albersmeier A."/>
            <person name="Kalinowski J."/>
            <person name="Ruckert C."/>
        </authorList>
    </citation>
    <scope>NUCLEOTIDE SEQUENCE</scope>
    <source>
        <strain evidence="3">KCTC 12988</strain>
    </source>
</reference>
<accession>A0A918WJX1</accession>
<dbReference type="InterPro" id="IPR052893">
    <property type="entry name" value="TCS_response_regulator"/>
</dbReference>
<comment type="caution">
    <text evidence="3">The sequence shown here is derived from an EMBL/GenBank/DDBJ whole genome shotgun (WGS) entry which is preliminary data.</text>
</comment>
<organism evidence="3 4">
    <name type="scientific">Roseibacillus persicicus</name>
    <dbReference type="NCBI Taxonomy" id="454148"/>
    <lineage>
        <taxon>Bacteria</taxon>
        <taxon>Pseudomonadati</taxon>
        <taxon>Verrucomicrobiota</taxon>
        <taxon>Verrucomicrobiia</taxon>
        <taxon>Verrucomicrobiales</taxon>
        <taxon>Verrucomicrobiaceae</taxon>
        <taxon>Roseibacillus</taxon>
    </lineage>
</organism>
<dbReference type="SMART" id="SM00448">
    <property type="entry name" value="REC"/>
    <property type="match status" value="1"/>
</dbReference>
<dbReference type="Proteomes" id="UP000644507">
    <property type="component" value="Unassembled WGS sequence"/>
</dbReference>
<keyword evidence="4" id="KW-1185">Reference proteome</keyword>
<feature type="modified residue" description="4-aspartylphosphate" evidence="1">
    <location>
        <position position="57"/>
    </location>
</feature>
<dbReference type="PROSITE" id="PS50110">
    <property type="entry name" value="RESPONSE_REGULATORY"/>
    <property type="match status" value="1"/>
</dbReference>
<dbReference type="PANTHER" id="PTHR44520">
    <property type="entry name" value="RESPONSE REGULATOR RCP1-RELATED"/>
    <property type="match status" value="1"/>
</dbReference>
<protein>
    <submittedName>
        <fullName evidence="3">Response regulator</fullName>
    </submittedName>
</protein>
<evidence type="ECO:0000313" key="3">
    <source>
        <dbReference type="EMBL" id="GHC53140.1"/>
    </source>
</evidence>
<reference evidence="3" key="2">
    <citation type="submission" date="2020-09" db="EMBL/GenBank/DDBJ databases">
        <authorList>
            <person name="Sun Q."/>
            <person name="Kim S."/>
        </authorList>
    </citation>
    <scope>NUCLEOTIDE SEQUENCE</scope>
    <source>
        <strain evidence="3">KCTC 12988</strain>
    </source>
</reference>
<dbReference type="InterPro" id="IPR001789">
    <property type="entry name" value="Sig_transdc_resp-reg_receiver"/>
</dbReference>
<dbReference type="CDD" id="cd17557">
    <property type="entry name" value="REC_Rcp-like"/>
    <property type="match status" value="1"/>
</dbReference>
<feature type="domain" description="Response regulatory" evidence="2">
    <location>
        <begin position="1"/>
        <end position="124"/>
    </location>
</feature>
<dbReference type="Gene3D" id="3.40.50.2300">
    <property type="match status" value="1"/>
</dbReference>
<gene>
    <name evidence="3" type="ORF">GCM10007100_19490</name>
</gene>
<evidence type="ECO:0000259" key="2">
    <source>
        <dbReference type="PROSITE" id="PS50110"/>
    </source>
</evidence>
<dbReference type="PANTHER" id="PTHR44520:SF2">
    <property type="entry name" value="RESPONSE REGULATOR RCP1"/>
    <property type="match status" value="1"/>
</dbReference>
<evidence type="ECO:0000313" key="4">
    <source>
        <dbReference type="Proteomes" id="UP000644507"/>
    </source>
</evidence>
<evidence type="ECO:0000256" key="1">
    <source>
        <dbReference type="PROSITE-ProRule" id="PRU00169"/>
    </source>
</evidence>
<sequence length="139" mass="15672">MAEDDEGHALLIERALRKTGINNPIRRFRDGQEFIDFCESQAGPGCSVREAFVLLLDIRMPKIDGVEVLRMVKNSERLRNLPVVMLTTTENPREVDLCHEIGCNAYIVKPVTPNDFTETIRSLGEFLRKMEVPSLAGVS</sequence>
<name>A0A918WJX1_9BACT</name>
<dbReference type="GO" id="GO:0000160">
    <property type="term" value="P:phosphorelay signal transduction system"/>
    <property type="evidence" value="ECO:0007669"/>
    <property type="project" value="InterPro"/>
</dbReference>
<proteinExistence type="predicted"/>
<dbReference type="RefSeq" id="WP_229809465.1">
    <property type="nucleotide sequence ID" value="NZ_BMXI01000007.1"/>
</dbReference>
<dbReference type="AlphaFoldDB" id="A0A918WJX1"/>